<evidence type="ECO:0000259" key="8">
    <source>
        <dbReference type="Pfam" id="PF09384"/>
    </source>
</evidence>
<dbReference type="PANTHER" id="PTHR19924">
    <property type="entry name" value="UTP15 U3 SMALL NUCLEOLAR RNA-ASSOCIATED PROTEIN 15 FAMILY MEMBER"/>
    <property type="match status" value="1"/>
</dbReference>
<dbReference type="PANTHER" id="PTHR19924:SF26">
    <property type="entry name" value="U3 SMALL NUCLEOLAR RNA-ASSOCIATED PROTEIN 15 HOMOLOG"/>
    <property type="match status" value="1"/>
</dbReference>
<dbReference type="InterPro" id="IPR001680">
    <property type="entry name" value="WD40_rpt"/>
</dbReference>
<keyword evidence="5" id="KW-0539">Nucleus</keyword>
<feature type="repeat" description="WD" evidence="6">
    <location>
        <begin position="154"/>
        <end position="168"/>
    </location>
</feature>
<dbReference type="Proteomes" id="UP000594261">
    <property type="component" value="Chromosome 12"/>
</dbReference>
<protein>
    <recommendedName>
        <fullName evidence="8">U3 small nucleolar RNA-associated protein 15 C-terminal domain-containing protein</fullName>
    </recommendedName>
</protein>
<dbReference type="GO" id="GO:0005730">
    <property type="term" value="C:nucleolus"/>
    <property type="evidence" value="ECO:0007669"/>
    <property type="project" value="UniProtKB-SubCell"/>
</dbReference>
<evidence type="ECO:0000256" key="3">
    <source>
        <dbReference type="ARBA" id="ARBA00022574"/>
    </source>
</evidence>
<keyword evidence="2" id="KW-0698">rRNA processing</keyword>
<dbReference type="InterPro" id="IPR018983">
    <property type="entry name" value="U3_snoRNA-assocProt_15_C"/>
</dbReference>
<dbReference type="EMBL" id="LRBV02000012">
    <property type="status" value="NOT_ANNOTATED_CDS"/>
    <property type="molecule type" value="Genomic_DNA"/>
</dbReference>
<dbReference type="Gene3D" id="2.130.10.10">
    <property type="entry name" value="YVTN repeat-like/Quinoprotein amine dehydrogenase"/>
    <property type="match status" value="2"/>
</dbReference>
<keyword evidence="10" id="KW-1185">Reference proteome</keyword>
<feature type="domain" description="U3 small nucleolar RNA-associated protein 15 C-terminal" evidence="8">
    <location>
        <begin position="343"/>
        <end position="484"/>
    </location>
</feature>
<dbReference type="PROSITE" id="PS00678">
    <property type="entry name" value="WD_REPEATS_1"/>
    <property type="match status" value="1"/>
</dbReference>
<evidence type="ECO:0000256" key="1">
    <source>
        <dbReference type="ARBA" id="ARBA00004604"/>
    </source>
</evidence>
<reference evidence="9" key="2">
    <citation type="submission" date="2021-01" db="UniProtKB">
        <authorList>
            <consortium name="EnsemblPlants"/>
        </authorList>
    </citation>
    <scope>IDENTIFICATION</scope>
</reference>
<dbReference type="PROSITE" id="PS50082">
    <property type="entry name" value="WD_REPEATS_2"/>
    <property type="match status" value="1"/>
</dbReference>
<dbReference type="InParanoid" id="A0A7N2N414"/>
<organism evidence="9 10">
    <name type="scientific">Quercus lobata</name>
    <name type="common">Valley oak</name>
    <dbReference type="NCBI Taxonomy" id="97700"/>
    <lineage>
        <taxon>Eukaryota</taxon>
        <taxon>Viridiplantae</taxon>
        <taxon>Streptophyta</taxon>
        <taxon>Embryophyta</taxon>
        <taxon>Tracheophyta</taxon>
        <taxon>Spermatophyta</taxon>
        <taxon>Magnoliopsida</taxon>
        <taxon>eudicotyledons</taxon>
        <taxon>Gunneridae</taxon>
        <taxon>Pentapetalae</taxon>
        <taxon>rosids</taxon>
        <taxon>fabids</taxon>
        <taxon>Fagales</taxon>
        <taxon>Fagaceae</taxon>
        <taxon>Quercus</taxon>
    </lineage>
</organism>
<dbReference type="Pfam" id="PF09384">
    <property type="entry name" value="UTP15_C"/>
    <property type="match status" value="1"/>
</dbReference>
<dbReference type="AlphaFoldDB" id="A0A7N2N414"/>
<reference evidence="9 10" key="1">
    <citation type="journal article" date="2016" name="G3 (Bethesda)">
        <title>First Draft Assembly and Annotation of the Genome of a California Endemic Oak Quercus lobata Nee (Fagaceae).</title>
        <authorList>
            <person name="Sork V.L."/>
            <person name="Fitz-Gibbon S.T."/>
            <person name="Puiu D."/>
            <person name="Crepeau M."/>
            <person name="Gugger P.F."/>
            <person name="Sherman R."/>
            <person name="Stevens K."/>
            <person name="Langley C.H."/>
            <person name="Pellegrini M."/>
            <person name="Salzberg S.L."/>
        </authorList>
    </citation>
    <scope>NUCLEOTIDE SEQUENCE [LARGE SCALE GENOMIC DNA]</scope>
    <source>
        <strain evidence="9 10">cv. SW786</strain>
    </source>
</reference>
<evidence type="ECO:0000313" key="10">
    <source>
        <dbReference type="Proteomes" id="UP000594261"/>
    </source>
</evidence>
<feature type="region of interest" description="Disordered" evidence="7">
    <location>
        <begin position="1"/>
        <end position="29"/>
    </location>
</feature>
<dbReference type="GO" id="GO:0045943">
    <property type="term" value="P:positive regulation of transcription by RNA polymerase I"/>
    <property type="evidence" value="ECO:0007669"/>
    <property type="project" value="TreeGrafter"/>
</dbReference>
<dbReference type="InterPro" id="IPR019775">
    <property type="entry name" value="WD40_repeat_CS"/>
</dbReference>
<evidence type="ECO:0000256" key="7">
    <source>
        <dbReference type="SAM" id="MobiDB-lite"/>
    </source>
</evidence>
<name>A0A7N2N414_QUELO</name>
<evidence type="ECO:0000256" key="5">
    <source>
        <dbReference type="ARBA" id="ARBA00023242"/>
    </source>
</evidence>
<proteinExistence type="predicted"/>
<evidence type="ECO:0000313" key="9">
    <source>
        <dbReference type="EnsemblPlants" id="QL12p023632:mrna"/>
    </source>
</evidence>
<dbReference type="GO" id="GO:0006364">
    <property type="term" value="P:rRNA processing"/>
    <property type="evidence" value="ECO:0007669"/>
    <property type="project" value="UniProtKB-KW"/>
</dbReference>
<evidence type="ECO:0000256" key="6">
    <source>
        <dbReference type="PROSITE-ProRule" id="PRU00221"/>
    </source>
</evidence>
<dbReference type="FunCoup" id="A0A7N2N414">
    <property type="interactions" value="2793"/>
</dbReference>
<dbReference type="Gramene" id="QL12p023632:mrna">
    <property type="protein sequence ID" value="QL12p023632:mrna"/>
    <property type="gene ID" value="QL12p023632"/>
</dbReference>
<evidence type="ECO:0000256" key="2">
    <source>
        <dbReference type="ARBA" id="ARBA00022552"/>
    </source>
</evidence>
<dbReference type="SUPFAM" id="SSF50978">
    <property type="entry name" value="WD40 repeat-like"/>
    <property type="match status" value="1"/>
</dbReference>
<dbReference type="EnsemblPlants" id="QL12p023632:mrna">
    <property type="protein sequence ID" value="QL12p023632:mrna"/>
    <property type="gene ID" value="QL12p023632"/>
</dbReference>
<dbReference type="InterPro" id="IPR015943">
    <property type="entry name" value="WD40/YVTN_repeat-like_dom_sf"/>
</dbReference>
<sequence>MAEPNSTFKPIKPKLKPKPRTPNQTPESKYWSSFKTHQIPDLISSITSLTFSPSPPHSFAATHSTSFKIFNPQTLSPSSTISSFSDVVSSASFRCDGLLIAASDLSGLIQVFDVKTRTPLRKLRSHTRPSFWVIRSKDYVRCGDFSPVSHEMCVTGSYDHTVKLWDVRVTGSKTVMEVNHGKPVESVVFLPSEGLVATAGGNSVKIWDFIGGGKMVYSMESHTKTVTSVCVGRVGKENVEEGREHRVLSVGLDGYMKVFDYGRMKVTHSMRFPAPLMSIGFSPDCGVRVIGSSNGVMYVGKRKTKEENVESGLRSFWSLGVEEERRVMRPSYFRYFHRGQGDKPKEGDYLVMRPKKVKLAEHDKLLKKFRHKEALVSVLGNKNLENVVAVMEELGARRKLLKCVENLDNEELGLLLMFLQKNSTVPRFSGLLMGLTKKVLEMWIEDIRGSEALKGQIRNLKRSVEEEIRIQHSLQELQGIISPLLRIAGRG</sequence>
<keyword evidence="3 6" id="KW-0853">WD repeat</keyword>
<evidence type="ECO:0000256" key="4">
    <source>
        <dbReference type="ARBA" id="ARBA00022737"/>
    </source>
</evidence>
<dbReference type="SMART" id="SM00320">
    <property type="entry name" value="WD40"/>
    <property type="match status" value="5"/>
</dbReference>
<keyword evidence="4" id="KW-0677">Repeat</keyword>
<comment type="subcellular location">
    <subcellularLocation>
        <location evidence="1">Nucleus</location>
        <location evidence="1">Nucleolus</location>
    </subcellularLocation>
</comment>
<accession>A0A7N2N414</accession>
<dbReference type="InterPro" id="IPR036322">
    <property type="entry name" value="WD40_repeat_dom_sf"/>
</dbReference>
<dbReference type="Pfam" id="PF00400">
    <property type="entry name" value="WD40"/>
    <property type="match status" value="2"/>
</dbReference>